<proteinExistence type="predicted"/>
<dbReference type="PANTHER" id="PTHR37299:SF1">
    <property type="entry name" value="STAGE 0 SPORULATION PROTEIN A HOMOLOG"/>
    <property type="match status" value="1"/>
</dbReference>
<feature type="domain" description="HTH LytTR-type" evidence="3">
    <location>
        <begin position="146"/>
        <end position="246"/>
    </location>
</feature>
<dbReference type="Pfam" id="PF04397">
    <property type="entry name" value="LytTR"/>
    <property type="match status" value="1"/>
</dbReference>
<dbReference type="GO" id="GO:0003677">
    <property type="term" value="F:DNA binding"/>
    <property type="evidence" value="ECO:0007669"/>
    <property type="project" value="InterPro"/>
</dbReference>
<evidence type="ECO:0000256" key="1">
    <source>
        <dbReference type="PROSITE-ProRule" id="PRU00169"/>
    </source>
</evidence>
<dbReference type="SMART" id="SM00448">
    <property type="entry name" value="REC"/>
    <property type="match status" value="1"/>
</dbReference>
<dbReference type="PROSITE" id="PS50110">
    <property type="entry name" value="RESPONSE_REGULATORY"/>
    <property type="match status" value="1"/>
</dbReference>
<dbReference type="STRING" id="1073328.SAMN05216294_3037"/>
<dbReference type="OrthoDB" id="2168082at2"/>
<dbReference type="Gene3D" id="3.40.50.2300">
    <property type="match status" value="1"/>
</dbReference>
<keyword evidence="1" id="KW-0597">Phosphoprotein</keyword>
<dbReference type="Pfam" id="PF00072">
    <property type="entry name" value="Response_reg"/>
    <property type="match status" value="1"/>
</dbReference>
<dbReference type="Gene3D" id="2.40.50.1020">
    <property type="entry name" value="LytTr DNA-binding domain"/>
    <property type="match status" value="1"/>
</dbReference>
<evidence type="ECO:0000259" key="3">
    <source>
        <dbReference type="PROSITE" id="PS50930"/>
    </source>
</evidence>
<feature type="modified residue" description="4-aspartylphosphate" evidence="1">
    <location>
        <position position="53"/>
    </location>
</feature>
<dbReference type="EMBL" id="FNMY01000005">
    <property type="protein sequence ID" value="SDX01896.1"/>
    <property type="molecule type" value="Genomic_DNA"/>
</dbReference>
<dbReference type="SMART" id="SM00850">
    <property type="entry name" value="LytTR"/>
    <property type="match status" value="1"/>
</dbReference>
<dbReference type="PANTHER" id="PTHR37299">
    <property type="entry name" value="TRANSCRIPTIONAL REGULATOR-RELATED"/>
    <property type="match status" value="1"/>
</dbReference>
<keyword evidence="5" id="KW-1185">Reference proteome</keyword>
<evidence type="ECO:0000259" key="2">
    <source>
        <dbReference type="PROSITE" id="PS50110"/>
    </source>
</evidence>
<dbReference type="GO" id="GO:0000156">
    <property type="term" value="F:phosphorelay response regulator activity"/>
    <property type="evidence" value="ECO:0007669"/>
    <property type="project" value="InterPro"/>
</dbReference>
<name>A0A1H2Y9S4_9FLAO</name>
<reference evidence="5" key="1">
    <citation type="submission" date="2016-10" db="EMBL/GenBank/DDBJ databases">
        <authorList>
            <person name="Varghese N."/>
            <person name="Submissions S."/>
        </authorList>
    </citation>
    <scope>NUCLEOTIDE SEQUENCE [LARGE SCALE GENOMIC DNA]</scope>
    <source>
        <strain evidence="5">DSM 25030</strain>
    </source>
</reference>
<dbReference type="PROSITE" id="PS50930">
    <property type="entry name" value="HTH_LYTTR"/>
    <property type="match status" value="1"/>
</dbReference>
<accession>A0A1H2Y9S4</accession>
<dbReference type="InterPro" id="IPR046947">
    <property type="entry name" value="LytR-like"/>
</dbReference>
<dbReference type="InterPro" id="IPR011006">
    <property type="entry name" value="CheY-like_superfamily"/>
</dbReference>
<dbReference type="AlphaFoldDB" id="A0A1H2Y9S4"/>
<dbReference type="InterPro" id="IPR007492">
    <property type="entry name" value="LytTR_DNA-bd_dom"/>
</dbReference>
<sequence>MKCIIIDDEPLAIDVLVDYCQKMDFISLEGTFTNPLEAIAVIKEKNIDLIFCDIEMPQINGIDFINSLDNTPLFIFTTAYSQYAVEGFNLNAIDYLVKPIPYNRFIKSISRAKEILGYRKNPSTNIQESNVFPSYGDTSAQSPGYIFVKAEYESVKINLDDIEYIQGLKDYLKIHIAGTNKAILTLMSFKEILSKLPPNQFLRVHKSFAVNVACIKTVQRNRIVINDVRIPIGESYRASFFPMLGL</sequence>
<dbReference type="Proteomes" id="UP000199592">
    <property type="component" value="Unassembled WGS sequence"/>
</dbReference>
<organism evidence="4 5">
    <name type="scientific">Flagellimonas zhangzhouensis</name>
    <dbReference type="NCBI Taxonomy" id="1073328"/>
    <lineage>
        <taxon>Bacteria</taxon>
        <taxon>Pseudomonadati</taxon>
        <taxon>Bacteroidota</taxon>
        <taxon>Flavobacteriia</taxon>
        <taxon>Flavobacteriales</taxon>
        <taxon>Flavobacteriaceae</taxon>
        <taxon>Flagellimonas</taxon>
    </lineage>
</organism>
<dbReference type="RefSeq" id="WP_090298480.1">
    <property type="nucleotide sequence ID" value="NZ_FNKI01000004.1"/>
</dbReference>
<protein>
    <submittedName>
        <fullName evidence="4">Two component transcriptional regulator, LytTR family</fullName>
    </submittedName>
</protein>
<dbReference type="InterPro" id="IPR001789">
    <property type="entry name" value="Sig_transdc_resp-reg_receiver"/>
</dbReference>
<evidence type="ECO:0000313" key="4">
    <source>
        <dbReference type="EMBL" id="SDX01896.1"/>
    </source>
</evidence>
<dbReference type="SUPFAM" id="SSF52172">
    <property type="entry name" value="CheY-like"/>
    <property type="match status" value="1"/>
</dbReference>
<feature type="domain" description="Response regulatory" evidence="2">
    <location>
        <begin position="2"/>
        <end position="113"/>
    </location>
</feature>
<gene>
    <name evidence="4" type="ORF">SAMN04487892_2984</name>
</gene>
<evidence type="ECO:0000313" key="5">
    <source>
        <dbReference type="Proteomes" id="UP000199592"/>
    </source>
</evidence>